<evidence type="ECO:0000313" key="3">
    <source>
        <dbReference type="Proteomes" id="UP001175271"/>
    </source>
</evidence>
<feature type="compositionally biased region" description="Basic and acidic residues" evidence="1">
    <location>
        <begin position="107"/>
        <end position="116"/>
    </location>
</feature>
<protein>
    <submittedName>
        <fullName evidence="2">Uncharacterized protein</fullName>
    </submittedName>
</protein>
<evidence type="ECO:0000313" key="2">
    <source>
        <dbReference type="EMBL" id="KAK0410889.1"/>
    </source>
</evidence>
<evidence type="ECO:0000256" key="1">
    <source>
        <dbReference type="SAM" id="MobiDB-lite"/>
    </source>
</evidence>
<accession>A0AA39HU35</accession>
<comment type="caution">
    <text evidence="2">The sequence shown here is derived from an EMBL/GenBank/DDBJ whole genome shotgun (WGS) entry which is preliminary data.</text>
</comment>
<feature type="region of interest" description="Disordered" evidence="1">
    <location>
        <begin position="107"/>
        <end position="146"/>
    </location>
</feature>
<reference evidence="2" key="1">
    <citation type="submission" date="2023-06" db="EMBL/GenBank/DDBJ databases">
        <title>Genomic analysis of the entomopathogenic nematode Steinernema hermaphroditum.</title>
        <authorList>
            <person name="Schwarz E.M."/>
            <person name="Heppert J.K."/>
            <person name="Baniya A."/>
            <person name="Schwartz H.T."/>
            <person name="Tan C.-H."/>
            <person name="Antoshechkin I."/>
            <person name="Sternberg P.W."/>
            <person name="Goodrich-Blair H."/>
            <person name="Dillman A.R."/>
        </authorList>
    </citation>
    <scope>NUCLEOTIDE SEQUENCE</scope>
    <source>
        <strain evidence="2">PS9179</strain>
        <tissue evidence="2">Whole animal</tissue>
    </source>
</reference>
<feature type="compositionally biased region" description="Acidic residues" evidence="1">
    <location>
        <begin position="137"/>
        <end position="146"/>
    </location>
</feature>
<gene>
    <name evidence="2" type="ORF">QR680_005380</name>
</gene>
<organism evidence="2 3">
    <name type="scientific">Steinernema hermaphroditum</name>
    <dbReference type="NCBI Taxonomy" id="289476"/>
    <lineage>
        <taxon>Eukaryota</taxon>
        <taxon>Metazoa</taxon>
        <taxon>Ecdysozoa</taxon>
        <taxon>Nematoda</taxon>
        <taxon>Chromadorea</taxon>
        <taxon>Rhabditida</taxon>
        <taxon>Tylenchina</taxon>
        <taxon>Panagrolaimomorpha</taxon>
        <taxon>Strongyloidoidea</taxon>
        <taxon>Steinernematidae</taxon>
        <taxon>Steinernema</taxon>
    </lineage>
</organism>
<keyword evidence="3" id="KW-1185">Reference proteome</keyword>
<feature type="compositionally biased region" description="Low complexity" evidence="1">
    <location>
        <begin position="9"/>
        <end position="26"/>
    </location>
</feature>
<dbReference type="EMBL" id="JAUCMV010000003">
    <property type="protein sequence ID" value="KAK0410889.1"/>
    <property type="molecule type" value="Genomic_DNA"/>
</dbReference>
<feature type="compositionally biased region" description="Acidic residues" evidence="1">
    <location>
        <begin position="117"/>
        <end position="128"/>
    </location>
</feature>
<sequence>MLHTETEGDSPTGSGSSAAGSPLPVPVSRRTSIKWRSLGVFSNDVEMTAIRNSRKVSKRKTDVLRHGRKVTYRCNSWKRTRCPYQMYALYAKGGFAELFETVAEHKHDATSKKESTPLEETEADETGEDVPAMEPDEKPEEGSLEEDAVLEVSRPLRWCRTLSFQDTSSLETFKIADHASGLLEIAKELDLSVSFNLCGSHEFVFASVQPHQTVQVVFEEGEGDVRVSVRLEDSELHAETWTKSSWAQFFWALRGKCWTVLVQNRP</sequence>
<feature type="region of interest" description="Disordered" evidence="1">
    <location>
        <begin position="1"/>
        <end position="26"/>
    </location>
</feature>
<name>A0AA39HU35_9BILA</name>
<proteinExistence type="predicted"/>
<dbReference type="AlphaFoldDB" id="A0AA39HU35"/>
<dbReference type="Proteomes" id="UP001175271">
    <property type="component" value="Unassembled WGS sequence"/>
</dbReference>